<protein>
    <submittedName>
        <fullName evidence="2">Transglutaminase family protein</fullName>
    </submittedName>
</protein>
<dbReference type="Gene3D" id="3.10.620.30">
    <property type="match status" value="1"/>
</dbReference>
<dbReference type="PANTHER" id="PTHR33490:SF12">
    <property type="entry name" value="BLL5557 PROTEIN"/>
    <property type="match status" value="1"/>
</dbReference>
<dbReference type="RefSeq" id="WP_286658410.1">
    <property type="nucleotide sequence ID" value="NZ_JASZYV010000001.1"/>
</dbReference>
<dbReference type="SUPFAM" id="SSF54001">
    <property type="entry name" value="Cysteine proteinases"/>
    <property type="match status" value="1"/>
</dbReference>
<dbReference type="Proteomes" id="UP001174908">
    <property type="component" value="Unassembled WGS sequence"/>
</dbReference>
<dbReference type="PANTHER" id="PTHR33490">
    <property type="entry name" value="BLR5614 PROTEIN-RELATED"/>
    <property type="match status" value="1"/>
</dbReference>
<dbReference type="Gene3D" id="2.60.40.2250">
    <property type="match status" value="1"/>
</dbReference>
<dbReference type="InterPro" id="IPR002931">
    <property type="entry name" value="Transglutaminase-like"/>
</dbReference>
<gene>
    <name evidence="2" type="ORF">QTH91_02250</name>
</gene>
<keyword evidence="3" id="KW-1185">Reference proteome</keyword>
<evidence type="ECO:0000313" key="2">
    <source>
        <dbReference type="EMBL" id="MDM0043294.1"/>
    </source>
</evidence>
<dbReference type="SMART" id="SM00460">
    <property type="entry name" value="TGc"/>
    <property type="match status" value="1"/>
</dbReference>
<reference evidence="2" key="1">
    <citation type="submission" date="2023-06" db="EMBL/GenBank/DDBJ databases">
        <authorList>
            <person name="Jiang Y."/>
            <person name="Liu Q."/>
        </authorList>
    </citation>
    <scope>NUCLEOTIDE SEQUENCE</scope>
    <source>
        <strain evidence="2">CGMCC 1.12089</strain>
    </source>
</reference>
<evidence type="ECO:0000313" key="3">
    <source>
        <dbReference type="Proteomes" id="UP001174908"/>
    </source>
</evidence>
<proteinExistence type="predicted"/>
<evidence type="ECO:0000259" key="1">
    <source>
        <dbReference type="SMART" id="SM00460"/>
    </source>
</evidence>
<organism evidence="2 3">
    <name type="scientific">Variovorax dokdonensis</name>
    <dbReference type="NCBI Taxonomy" id="344883"/>
    <lineage>
        <taxon>Bacteria</taxon>
        <taxon>Pseudomonadati</taxon>
        <taxon>Pseudomonadota</taxon>
        <taxon>Betaproteobacteria</taxon>
        <taxon>Burkholderiales</taxon>
        <taxon>Comamonadaceae</taxon>
        <taxon>Variovorax</taxon>
    </lineage>
</organism>
<feature type="domain" description="Transglutaminase-like" evidence="1">
    <location>
        <begin position="167"/>
        <end position="233"/>
    </location>
</feature>
<dbReference type="EMBL" id="JASZYV010000001">
    <property type="protein sequence ID" value="MDM0043294.1"/>
    <property type="molecule type" value="Genomic_DNA"/>
</dbReference>
<accession>A0ABT7N5R2</accession>
<dbReference type="Pfam" id="PF01841">
    <property type="entry name" value="Transglut_core"/>
    <property type="match status" value="1"/>
</dbReference>
<dbReference type="InterPro" id="IPR038765">
    <property type="entry name" value="Papain-like_cys_pep_sf"/>
</dbReference>
<comment type="caution">
    <text evidence="2">The sequence shown here is derived from an EMBL/GenBank/DDBJ whole genome shotgun (WGS) entry which is preliminary data.</text>
</comment>
<name>A0ABT7N5R2_9BURK</name>
<sequence length="283" mass="31490">MLIKIGYDIELALEASTAPSALVFLVQVHPTRAHDLVDGEHLSITPGLSVDHYRDGFDNKCARVQVPPGIGRIRLRSQAVIRDSGLHDVVAADAQQCPLDQLPTNTLQYLLPSRYCEVDSELLAFAWQQFGNVPAGWARVQAICDFVHGHLSFSYQNARSTRTAVDGFRERTGVCRDFTHLAVALCRCMNIPARYVTGYLGDIGVPIAPYPMDYSAWFEVYLGDRWYTFDARHNTPRIGRIPVAHGRDAADVPITMFFGNSKLERFDIVTDEIAEQPQAAALA</sequence>